<dbReference type="EMBL" id="BLIO01000001">
    <property type="protein sequence ID" value="GFE19083.1"/>
    <property type="molecule type" value="Genomic_DNA"/>
</dbReference>
<organism evidence="1 2">
    <name type="scientific">Streptomyces glebosus</name>
    <dbReference type="NCBI Taxonomy" id="249580"/>
    <lineage>
        <taxon>Bacteria</taxon>
        <taxon>Bacillati</taxon>
        <taxon>Actinomycetota</taxon>
        <taxon>Actinomycetes</taxon>
        <taxon>Kitasatosporales</taxon>
        <taxon>Streptomycetaceae</taxon>
        <taxon>Streptomyces</taxon>
    </lineage>
</organism>
<reference evidence="1 2" key="1">
    <citation type="submission" date="2019-12" db="EMBL/GenBank/DDBJ databases">
        <title>Whole genome shotgun sequence of Streptomyces hygroscopicus subsp. glebosus NBRC 13786.</title>
        <authorList>
            <person name="Ichikawa N."/>
            <person name="Kimura A."/>
            <person name="Kitahashi Y."/>
            <person name="Komaki H."/>
            <person name="Tamura T."/>
        </authorList>
    </citation>
    <scope>NUCLEOTIDE SEQUENCE [LARGE SCALE GENOMIC DNA]</scope>
    <source>
        <strain evidence="1 2">NBRC 13786</strain>
    </source>
</reference>
<comment type="caution">
    <text evidence="1">The sequence shown here is derived from an EMBL/GenBank/DDBJ whole genome shotgun (WGS) entry which is preliminary data.</text>
</comment>
<name>A0A640T5U9_9ACTN</name>
<dbReference type="Proteomes" id="UP000430079">
    <property type="component" value="Unassembled WGS sequence"/>
</dbReference>
<gene>
    <name evidence="1" type="ORF">Sgleb_71300</name>
</gene>
<sequence>MRGGVQGGWRLRLRARRYEIPASSIVRGVLPPRIPSRKPAALASMTALSSVP</sequence>
<dbReference type="AlphaFoldDB" id="A0A640T5U9"/>
<proteinExistence type="predicted"/>
<evidence type="ECO:0000313" key="1">
    <source>
        <dbReference type="EMBL" id="GFE19083.1"/>
    </source>
</evidence>
<protein>
    <submittedName>
        <fullName evidence="1">Uncharacterized protein</fullName>
    </submittedName>
</protein>
<keyword evidence="2" id="KW-1185">Reference proteome</keyword>
<accession>A0A640T5U9</accession>
<evidence type="ECO:0000313" key="2">
    <source>
        <dbReference type="Proteomes" id="UP000430079"/>
    </source>
</evidence>